<gene>
    <name evidence="1" type="ORF">GCM10017635_26310</name>
</gene>
<evidence type="ECO:0000313" key="2">
    <source>
        <dbReference type="Proteomes" id="UP001143349"/>
    </source>
</evidence>
<accession>A0AAD3RUP9</accession>
<dbReference type="EMBL" id="BSFH01000032">
    <property type="protein sequence ID" value="GLK65160.1"/>
    <property type="molecule type" value="Genomic_DNA"/>
</dbReference>
<dbReference type="AlphaFoldDB" id="A0AAD3RUP9"/>
<organism evidence="1 2">
    <name type="scientific">Paracoccus kondratievae</name>
    <dbReference type="NCBI Taxonomy" id="135740"/>
    <lineage>
        <taxon>Bacteria</taxon>
        <taxon>Pseudomonadati</taxon>
        <taxon>Pseudomonadota</taxon>
        <taxon>Alphaproteobacteria</taxon>
        <taxon>Rhodobacterales</taxon>
        <taxon>Paracoccaceae</taxon>
        <taxon>Paracoccus</taxon>
    </lineage>
</organism>
<reference evidence="1" key="1">
    <citation type="journal article" date="2014" name="Int. J. Syst. Evol. Microbiol.">
        <title>Complete genome sequence of Corynebacterium casei LMG S-19264T (=DSM 44701T), isolated from a smear-ripened cheese.</title>
        <authorList>
            <consortium name="US DOE Joint Genome Institute (JGI-PGF)"/>
            <person name="Walter F."/>
            <person name="Albersmeier A."/>
            <person name="Kalinowski J."/>
            <person name="Ruckert C."/>
        </authorList>
    </citation>
    <scope>NUCLEOTIDE SEQUENCE</scope>
    <source>
        <strain evidence="1">VKM B-2222</strain>
    </source>
</reference>
<proteinExistence type="predicted"/>
<comment type="caution">
    <text evidence="1">The sequence shown here is derived from an EMBL/GenBank/DDBJ whole genome shotgun (WGS) entry which is preliminary data.</text>
</comment>
<evidence type="ECO:0000313" key="1">
    <source>
        <dbReference type="EMBL" id="GLK65160.1"/>
    </source>
</evidence>
<keyword evidence="2" id="KW-1185">Reference proteome</keyword>
<sequence length="104" mass="11596">MANPASMTCVFRAENRMVSGLCGDNEIIARHAFGELVERRVGQDQIGRIEFLGVRSQHINWVDRLVNAMQQQIHRIQPVRAGNQFRALVLSISLGKGDVLGNGR</sequence>
<name>A0AAD3RUP9_9RHOB</name>
<protein>
    <submittedName>
        <fullName evidence="1">Uncharacterized protein</fullName>
    </submittedName>
</protein>
<dbReference type="Proteomes" id="UP001143349">
    <property type="component" value="Unassembled WGS sequence"/>
</dbReference>
<reference evidence="1" key="2">
    <citation type="submission" date="2023-01" db="EMBL/GenBank/DDBJ databases">
        <authorList>
            <person name="Sun Q."/>
            <person name="Evtushenko L."/>
        </authorList>
    </citation>
    <scope>NUCLEOTIDE SEQUENCE</scope>
    <source>
        <strain evidence="1">VKM B-2222</strain>
    </source>
</reference>